<dbReference type="EMBL" id="FNTL01000004">
    <property type="protein sequence ID" value="SEC26223.1"/>
    <property type="molecule type" value="Genomic_DNA"/>
</dbReference>
<dbReference type="AlphaFoldDB" id="A0A1H4R2X3"/>
<dbReference type="Proteomes" id="UP000183407">
    <property type="component" value="Unassembled WGS sequence"/>
</dbReference>
<sequence length="92" mass="10011">MILGAMAEDSGAAQADVFLGRLREEIETVSQNIESAQALVSKAQRAGRRGLTERLRAEVAVLRGELYEAHCPVDALVFRFPAVLAREESALD</sequence>
<name>A0A1H4R2X3_RHOJO</name>
<reference evidence="3" key="1">
    <citation type="submission" date="2016-10" db="EMBL/GenBank/DDBJ databases">
        <authorList>
            <person name="Varghese N."/>
        </authorList>
    </citation>
    <scope>NUCLEOTIDE SEQUENCE [LARGE SCALE GENOMIC DNA]</scope>
    <source>
        <strain evidence="3">DSM 44719</strain>
    </source>
</reference>
<accession>A0A1H4R2X3</accession>
<organism evidence="2 3">
    <name type="scientific">Rhodococcus jostii</name>
    <dbReference type="NCBI Taxonomy" id="132919"/>
    <lineage>
        <taxon>Bacteria</taxon>
        <taxon>Bacillati</taxon>
        <taxon>Actinomycetota</taxon>
        <taxon>Actinomycetes</taxon>
        <taxon>Mycobacteriales</taxon>
        <taxon>Nocardiaceae</taxon>
        <taxon>Rhodococcus</taxon>
    </lineage>
</organism>
<evidence type="ECO:0000256" key="1">
    <source>
        <dbReference type="SAM" id="Coils"/>
    </source>
</evidence>
<protein>
    <submittedName>
        <fullName evidence="2">Uncharacterized protein</fullName>
    </submittedName>
</protein>
<proteinExistence type="predicted"/>
<gene>
    <name evidence="2" type="ORF">SAMN04490220_1192</name>
</gene>
<feature type="coiled-coil region" evidence="1">
    <location>
        <begin position="19"/>
        <end position="46"/>
    </location>
</feature>
<evidence type="ECO:0000313" key="2">
    <source>
        <dbReference type="EMBL" id="SEC26223.1"/>
    </source>
</evidence>
<evidence type="ECO:0000313" key="3">
    <source>
        <dbReference type="Proteomes" id="UP000183407"/>
    </source>
</evidence>
<keyword evidence="1" id="KW-0175">Coiled coil</keyword>
<dbReference type="OrthoDB" id="4479535at2"/>